<dbReference type="InterPro" id="IPR046234">
    <property type="entry name" value="DUF6267"/>
</dbReference>
<protein>
    <submittedName>
        <fullName evidence="1">Uncharacterized protein</fullName>
    </submittedName>
</protein>
<reference evidence="1" key="1">
    <citation type="submission" date="2020-04" db="EMBL/GenBank/DDBJ databases">
        <authorList>
            <person name="Chiriac C."/>
            <person name="Salcher M."/>
            <person name="Ghai R."/>
            <person name="Kavagutti S V."/>
        </authorList>
    </citation>
    <scope>NUCLEOTIDE SEQUENCE</scope>
</reference>
<sequence>MQLHEGGNIFKDASGRALTQRINQTDVKSTIAWLEQLTGLELQDNTLGSTGRKATSGDLDLAVDANQITKDQLVQHLTQWAQSHGLKPEEYIRKSGISVHLKTPINGRPDQGHVQTDFMFLKDVPFSKFILSAPGNSNYRGQDRNVLMNSIAKSMGYKLNQTAGLQDRATNEIISNDPDQIAKILLNKSATRNDLHSVETIIAALAQDPKKDDKLKDAREHFAREGVPFMEGMELKPPTGYTEVNFLAKLRDRIVNQGMVPLVESQQLTEAAARIEHLEDLVFEKGTRGIREALDIIKAAAENTAATTTVKWDGKPAIIFGRKPTGEFVLTDKSGFLAKGYDGMATSPDMLARIQNMRSGERGELIGIYTQLWPMLEQATPQNFRGYIQGDLLYTSQPPEQAGAYVFKPNFIEYRIPVTSKLGQAIGNSEVGIAIHTRYDDAQSQAEPIQNIKFNPHPGLLLIEPTVKDIQNVAPSRKLERELRSVVAQNGAAIDSLFNPAELRAAGITDLPQLCKRYINSRIHTNYDNLLSDFGPWLQTAVTPRKYNNIVEYLQSPSSNLDGISAAFTSFLLLHEIKTDMLNQLDRQQPGQEGWVIAAPAGRAKLVNRFGFSAGNRILNNPNLG</sequence>
<proteinExistence type="predicted"/>
<dbReference type="EMBL" id="LR796341">
    <property type="protein sequence ID" value="CAB4138138.1"/>
    <property type="molecule type" value="Genomic_DNA"/>
</dbReference>
<name>A0A6J5LUM8_9CAUD</name>
<evidence type="ECO:0000313" key="1">
    <source>
        <dbReference type="EMBL" id="CAB4138138.1"/>
    </source>
</evidence>
<organism evidence="1">
    <name type="scientific">uncultured Caudovirales phage</name>
    <dbReference type="NCBI Taxonomy" id="2100421"/>
    <lineage>
        <taxon>Viruses</taxon>
        <taxon>Duplodnaviria</taxon>
        <taxon>Heunggongvirae</taxon>
        <taxon>Uroviricota</taxon>
        <taxon>Caudoviricetes</taxon>
        <taxon>Peduoviridae</taxon>
        <taxon>Maltschvirus</taxon>
        <taxon>Maltschvirus maltsch</taxon>
    </lineage>
</organism>
<gene>
    <name evidence="1" type="ORF">UFOVP328_331</name>
</gene>
<accession>A0A6J5LUM8</accession>
<dbReference type="Pfam" id="PF19782">
    <property type="entry name" value="DUF6267"/>
    <property type="match status" value="1"/>
</dbReference>